<feature type="domain" description="HTH tetR-type" evidence="5">
    <location>
        <begin position="42"/>
        <end position="102"/>
    </location>
</feature>
<dbReference type="Proteomes" id="UP000318578">
    <property type="component" value="Unassembled WGS sequence"/>
</dbReference>
<comment type="caution">
    <text evidence="6">The sequence shown here is derived from an EMBL/GenBank/DDBJ whole genome shotgun (WGS) entry which is preliminary data.</text>
</comment>
<keyword evidence="7" id="KW-1185">Reference proteome</keyword>
<gene>
    <name evidence="6" type="ORF">FNH06_06070</name>
</gene>
<accession>A0A558AJU5</accession>
<reference evidence="6 7" key="1">
    <citation type="submission" date="2019-07" db="EMBL/GenBank/DDBJ databases">
        <title>New species of Amycolatopsis and Streptomyces.</title>
        <authorList>
            <person name="Duangmal K."/>
            <person name="Teo W.F.A."/>
            <person name="Lipun K."/>
        </authorList>
    </citation>
    <scope>NUCLEOTIDE SEQUENCE [LARGE SCALE GENOMIC DNA]</scope>
    <source>
        <strain evidence="6 7">JCM 30562</strain>
    </source>
</reference>
<dbReference type="OrthoDB" id="268339at2"/>
<dbReference type="EMBL" id="VJZA01000006">
    <property type="protein sequence ID" value="TVT24536.1"/>
    <property type="molecule type" value="Genomic_DNA"/>
</dbReference>
<dbReference type="SUPFAM" id="SSF46689">
    <property type="entry name" value="Homeodomain-like"/>
    <property type="match status" value="1"/>
</dbReference>
<dbReference type="SUPFAM" id="SSF48498">
    <property type="entry name" value="Tetracyclin repressor-like, C-terminal domain"/>
    <property type="match status" value="1"/>
</dbReference>
<dbReference type="InterPro" id="IPR001647">
    <property type="entry name" value="HTH_TetR"/>
</dbReference>
<feature type="DNA-binding region" description="H-T-H motif" evidence="4">
    <location>
        <begin position="65"/>
        <end position="84"/>
    </location>
</feature>
<dbReference type="InterPro" id="IPR050109">
    <property type="entry name" value="HTH-type_TetR-like_transc_reg"/>
</dbReference>
<dbReference type="GO" id="GO:0000976">
    <property type="term" value="F:transcription cis-regulatory region binding"/>
    <property type="evidence" value="ECO:0007669"/>
    <property type="project" value="TreeGrafter"/>
</dbReference>
<dbReference type="PANTHER" id="PTHR30055">
    <property type="entry name" value="HTH-TYPE TRANSCRIPTIONAL REGULATOR RUTR"/>
    <property type="match status" value="1"/>
</dbReference>
<evidence type="ECO:0000256" key="1">
    <source>
        <dbReference type="ARBA" id="ARBA00023015"/>
    </source>
</evidence>
<name>A0A558AJU5_9PSEU</name>
<dbReference type="AlphaFoldDB" id="A0A558AJU5"/>
<keyword evidence="3" id="KW-0804">Transcription</keyword>
<dbReference type="InterPro" id="IPR036271">
    <property type="entry name" value="Tet_transcr_reg_TetR-rel_C_sf"/>
</dbReference>
<keyword evidence="2 4" id="KW-0238">DNA-binding</keyword>
<evidence type="ECO:0000259" key="5">
    <source>
        <dbReference type="PROSITE" id="PS50977"/>
    </source>
</evidence>
<dbReference type="PRINTS" id="PR00455">
    <property type="entry name" value="HTHTETR"/>
</dbReference>
<evidence type="ECO:0000256" key="2">
    <source>
        <dbReference type="ARBA" id="ARBA00023125"/>
    </source>
</evidence>
<protein>
    <submittedName>
        <fullName evidence="6">TetR/AcrR family transcriptional regulator</fullName>
    </submittedName>
</protein>
<dbReference type="GO" id="GO:0003700">
    <property type="term" value="F:DNA-binding transcription factor activity"/>
    <property type="evidence" value="ECO:0007669"/>
    <property type="project" value="TreeGrafter"/>
</dbReference>
<keyword evidence="1" id="KW-0805">Transcription regulation</keyword>
<dbReference type="InterPro" id="IPR009057">
    <property type="entry name" value="Homeodomain-like_sf"/>
</dbReference>
<proteinExistence type="predicted"/>
<sequence length="224" mass="25048">MTLSRMSTCMGCSLGSSLNLGSRPTFTEGGRMTQGRRAAQRERMRARLLAAALELFGKYGYDATTIDQIAAKADVARQTVLNHYPHKRDFMRAWGQDRRDQLLRLPEVDGTEPAAEQLRRYFAALAAMNEQERELTGMLRASLRHDEVLVQEKPVPQAVLTAIRRGQARGEFDPGAEPELVAEVLAAIYSDTLSRWLIPAERPFDLAKLLAVKLDLVLRGLVAR</sequence>
<dbReference type="PANTHER" id="PTHR30055:SF234">
    <property type="entry name" value="HTH-TYPE TRANSCRIPTIONAL REGULATOR BETI"/>
    <property type="match status" value="1"/>
</dbReference>
<dbReference type="Gene3D" id="1.10.357.10">
    <property type="entry name" value="Tetracycline Repressor, domain 2"/>
    <property type="match status" value="1"/>
</dbReference>
<evidence type="ECO:0000256" key="3">
    <source>
        <dbReference type="ARBA" id="ARBA00023163"/>
    </source>
</evidence>
<evidence type="ECO:0000313" key="6">
    <source>
        <dbReference type="EMBL" id="TVT24536.1"/>
    </source>
</evidence>
<dbReference type="PROSITE" id="PS50977">
    <property type="entry name" value="HTH_TETR_2"/>
    <property type="match status" value="1"/>
</dbReference>
<dbReference type="Pfam" id="PF00440">
    <property type="entry name" value="TetR_N"/>
    <property type="match status" value="1"/>
</dbReference>
<evidence type="ECO:0000313" key="7">
    <source>
        <dbReference type="Proteomes" id="UP000318578"/>
    </source>
</evidence>
<organism evidence="6 7">
    <name type="scientific">Amycolatopsis acidiphila</name>
    <dbReference type="NCBI Taxonomy" id="715473"/>
    <lineage>
        <taxon>Bacteria</taxon>
        <taxon>Bacillati</taxon>
        <taxon>Actinomycetota</taxon>
        <taxon>Actinomycetes</taxon>
        <taxon>Pseudonocardiales</taxon>
        <taxon>Pseudonocardiaceae</taxon>
        <taxon>Amycolatopsis</taxon>
    </lineage>
</organism>
<evidence type="ECO:0000256" key="4">
    <source>
        <dbReference type="PROSITE-ProRule" id="PRU00335"/>
    </source>
</evidence>